<organism evidence="2 3">
    <name type="scientific">Heracleum sosnowskyi</name>
    <dbReference type="NCBI Taxonomy" id="360622"/>
    <lineage>
        <taxon>Eukaryota</taxon>
        <taxon>Viridiplantae</taxon>
        <taxon>Streptophyta</taxon>
        <taxon>Embryophyta</taxon>
        <taxon>Tracheophyta</taxon>
        <taxon>Spermatophyta</taxon>
        <taxon>Magnoliopsida</taxon>
        <taxon>eudicotyledons</taxon>
        <taxon>Gunneridae</taxon>
        <taxon>Pentapetalae</taxon>
        <taxon>asterids</taxon>
        <taxon>campanulids</taxon>
        <taxon>Apiales</taxon>
        <taxon>Apiaceae</taxon>
        <taxon>Apioideae</taxon>
        <taxon>apioid superclade</taxon>
        <taxon>Tordylieae</taxon>
        <taxon>Tordyliinae</taxon>
        <taxon>Heracleum</taxon>
    </lineage>
</organism>
<proteinExistence type="predicted"/>
<dbReference type="AlphaFoldDB" id="A0AAD8HR51"/>
<accession>A0AAD8HR51</accession>
<dbReference type="PANTHER" id="PTHR45749">
    <property type="match status" value="1"/>
</dbReference>
<evidence type="ECO:0000313" key="2">
    <source>
        <dbReference type="EMBL" id="KAK1370600.1"/>
    </source>
</evidence>
<keyword evidence="3" id="KW-1185">Reference proteome</keyword>
<dbReference type="Proteomes" id="UP001237642">
    <property type="component" value="Unassembled WGS sequence"/>
</dbReference>
<reference evidence="2" key="2">
    <citation type="submission" date="2023-05" db="EMBL/GenBank/DDBJ databases">
        <authorList>
            <person name="Schelkunov M.I."/>
        </authorList>
    </citation>
    <scope>NUCLEOTIDE SEQUENCE</scope>
    <source>
        <strain evidence="2">Hsosn_3</strain>
        <tissue evidence="2">Leaf</tissue>
    </source>
</reference>
<feature type="domain" description="TTF-type" evidence="1">
    <location>
        <begin position="84"/>
        <end position="175"/>
    </location>
</feature>
<gene>
    <name evidence="2" type="ORF">POM88_036692</name>
</gene>
<dbReference type="SMART" id="SM00597">
    <property type="entry name" value="ZnF_TTF"/>
    <property type="match status" value="1"/>
</dbReference>
<sequence>MERYFSKRKIYEVVNQEPQSENRTNASIRPRVETNLDDLPIDPGKRKNIYTMDGNDRERVRRFYLQKGPFQPKMIFPKRQCGERDRRFVSTWFNDHLSWLEYSVSEDSCYCLFCYLFKPEHGGQSGGDVFVTKGFTNWKEAVKKFRDHVGEINSIHHKCMRACQDLMHEKQHIEIVISNQSEQTRIDYRTRLVASVDVAKLYLSQALAFRGHDESEDSTKKAPENNQLTSPRIQKDIVRAMALETTKIILNELGDDLFSILVDESRGISIKEQKVVLLRYVDKRGCIVERFLGVVHVSDTTSLSLKAGVVELLEKHNLSITNKSPPKVRGVDKLSCLS</sequence>
<dbReference type="InterPro" id="IPR006580">
    <property type="entry name" value="Znf_TTF"/>
</dbReference>
<dbReference type="InterPro" id="IPR025398">
    <property type="entry name" value="DUF4371"/>
</dbReference>
<evidence type="ECO:0000259" key="1">
    <source>
        <dbReference type="SMART" id="SM00597"/>
    </source>
</evidence>
<comment type="caution">
    <text evidence="2">The sequence shown here is derived from an EMBL/GenBank/DDBJ whole genome shotgun (WGS) entry which is preliminary data.</text>
</comment>
<dbReference type="PANTHER" id="PTHR45749:SF36">
    <property type="entry name" value="ZINC FINGER MYM-TYPE PROTEIN 1-LIKE"/>
    <property type="match status" value="1"/>
</dbReference>
<evidence type="ECO:0000313" key="3">
    <source>
        <dbReference type="Proteomes" id="UP001237642"/>
    </source>
</evidence>
<protein>
    <submittedName>
        <fullName evidence="2">Zinc finger MYM-type protein</fullName>
    </submittedName>
</protein>
<name>A0AAD8HR51_9APIA</name>
<reference evidence="2" key="1">
    <citation type="submission" date="2023-02" db="EMBL/GenBank/DDBJ databases">
        <title>Genome of toxic invasive species Heracleum sosnowskyi carries increased number of genes despite the absence of recent whole-genome duplications.</title>
        <authorList>
            <person name="Schelkunov M."/>
            <person name="Shtratnikova V."/>
            <person name="Makarenko M."/>
            <person name="Klepikova A."/>
            <person name="Omelchenko D."/>
            <person name="Novikova G."/>
            <person name="Obukhova E."/>
            <person name="Bogdanov V."/>
            <person name="Penin A."/>
            <person name="Logacheva M."/>
        </authorList>
    </citation>
    <scope>NUCLEOTIDE SEQUENCE</scope>
    <source>
        <strain evidence="2">Hsosn_3</strain>
        <tissue evidence="2">Leaf</tissue>
    </source>
</reference>
<dbReference type="EMBL" id="JAUIZM010000008">
    <property type="protein sequence ID" value="KAK1370600.1"/>
    <property type="molecule type" value="Genomic_DNA"/>
</dbReference>
<dbReference type="Pfam" id="PF14291">
    <property type="entry name" value="DUF4371"/>
    <property type="match status" value="1"/>
</dbReference>